<accession>A0A6J4Q671</accession>
<dbReference type="Pfam" id="PF13358">
    <property type="entry name" value="DDE_3"/>
    <property type="match status" value="1"/>
</dbReference>
<dbReference type="Gene3D" id="3.30.420.10">
    <property type="entry name" value="Ribonuclease H-like superfamily/Ribonuclease H"/>
    <property type="match status" value="1"/>
</dbReference>
<dbReference type="NCBIfam" id="NF033545">
    <property type="entry name" value="transpos_IS630"/>
    <property type="match status" value="1"/>
</dbReference>
<gene>
    <name evidence="2" type="ORF">AVDCRST_MAG64-3568</name>
</gene>
<proteinExistence type="predicted"/>
<protein>
    <recommendedName>
        <fullName evidence="1">Tc1-like transposase DDE domain-containing protein</fullName>
    </recommendedName>
</protein>
<dbReference type="InterPro" id="IPR036397">
    <property type="entry name" value="RNaseH_sf"/>
</dbReference>
<evidence type="ECO:0000259" key="1">
    <source>
        <dbReference type="Pfam" id="PF13358"/>
    </source>
</evidence>
<dbReference type="GO" id="GO:0003676">
    <property type="term" value="F:nucleic acid binding"/>
    <property type="evidence" value="ECO:0007669"/>
    <property type="project" value="InterPro"/>
</dbReference>
<dbReference type="EMBL" id="CADCUQ010000815">
    <property type="protein sequence ID" value="CAA9431705.1"/>
    <property type="molecule type" value="Genomic_DNA"/>
</dbReference>
<dbReference type="AlphaFoldDB" id="A0A6J4Q671"/>
<reference evidence="2" key="1">
    <citation type="submission" date="2020-02" db="EMBL/GenBank/DDBJ databases">
        <authorList>
            <person name="Meier V. D."/>
        </authorList>
    </citation>
    <scope>NUCLEOTIDE SEQUENCE</scope>
    <source>
        <strain evidence="2">AVDCRST_MAG64</strain>
    </source>
</reference>
<organism evidence="2">
    <name type="scientific">uncultured Phycisphaerae bacterium</name>
    <dbReference type="NCBI Taxonomy" id="904963"/>
    <lineage>
        <taxon>Bacteria</taxon>
        <taxon>Pseudomonadati</taxon>
        <taxon>Planctomycetota</taxon>
        <taxon>Phycisphaerae</taxon>
        <taxon>environmental samples</taxon>
    </lineage>
</organism>
<dbReference type="InterPro" id="IPR047655">
    <property type="entry name" value="Transpos_IS630-like"/>
</dbReference>
<name>A0A6J4Q671_9BACT</name>
<evidence type="ECO:0000313" key="2">
    <source>
        <dbReference type="EMBL" id="CAA9431705.1"/>
    </source>
</evidence>
<dbReference type="InterPro" id="IPR038717">
    <property type="entry name" value="Tc1-like_DDE_dom"/>
</dbReference>
<sequence length="183" mass="20397">MRDAVAPHGGGTVRVFFMDEARFGQQGTVTDVWAKRGSRPRAVRQTRYEWCYLYAAVEPATGESAALVAPNVDTGTMNAFLKILDAERKPGEHVVLVMDRAGWHVSKGLRVPDGITCLLLPPASPELNPVENLWHYVRSHYLSNRTYADYDDLLDAGTAAYRKLTPDVLKSVCGCPYMERRAQ</sequence>
<feature type="domain" description="Tc1-like transposase DDE" evidence="1">
    <location>
        <begin position="14"/>
        <end position="153"/>
    </location>
</feature>